<dbReference type="PANTHER" id="PTHR15462">
    <property type="entry name" value="SERINE PROTEASE"/>
    <property type="match status" value="1"/>
</dbReference>
<dbReference type="PROSITE" id="PS50240">
    <property type="entry name" value="TRYPSIN_DOM"/>
    <property type="match status" value="1"/>
</dbReference>
<organism evidence="4 5">
    <name type="scientific">Celeribacter neptunius</name>
    <dbReference type="NCBI Taxonomy" id="588602"/>
    <lineage>
        <taxon>Bacteria</taxon>
        <taxon>Pseudomonadati</taxon>
        <taxon>Pseudomonadota</taxon>
        <taxon>Alphaproteobacteria</taxon>
        <taxon>Rhodobacterales</taxon>
        <taxon>Roseobacteraceae</taxon>
        <taxon>Celeribacter</taxon>
    </lineage>
</organism>
<feature type="signal peptide" evidence="2">
    <location>
        <begin position="1"/>
        <end position="19"/>
    </location>
</feature>
<dbReference type="InterPro" id="IPR050966">
    <property type="entry name" value="Glutamyl_endopeptidase"/>
</dbReference>
<dbReference type="InterPro" id="IPR018114">
    <property type="entry name" value="TRYPSIN_HIS"/>
</dbReference>
<gene>
    <name evidence="4" type="ORF">SAMN04487991_1926</name>
</gene>
<keyword evidence="5" id="KW-1185">Reference proteome</keyword>
<feature type="chain" id="PRO_5011756364" evidence="2">
    <location>
        <begin position="20"/>
        <end position="266"/>
    </location>
</feature>
<dbReference type="Proteomes" id="UP000199630">
    <property type="component" value="Unassembled WGS sequence"/>
</dbReference>
<feature type="domain" description="Peptidase S1" evidence="3">
    <location>
        <begin position="12"/>
        <end position="238"/>
    </location>
</feature>
<dbReference type="SUPFAM" id="SSF50494">
    <property type="entry name" value="Trypsin-like serine proteases"/>
    <property type="match status" value="1"/>
</dbReference>
<sequence length="266" mass="28446">MRKLLTIFFMLLFAGQAFADSGLKTFRSGADSRGWEAVGRLDFAGRSFCTGSLITDRLVLTAAHCMFDIYSHTPHRPQDVTFKAGWRNGQAQAQSKGRAIYVHPGFSLNTDDLHDRLVNDVALIELDQPVRTAAVRPFATSGRPQKGQSVGVVSYAHDRAESASLQEVCHVVARQGGVLVTSCDVDFGSSGAPIFDMSGAAPRIVSVISAKARFQGSKVSVGTSLDGSLSDLLQLAASGRSSYKKAALEPLPHLSETEFVVGTLGE</sequence>
<dbReference type="EMBL" id="FORH01000003">
    <property type="protein sequence ID" value="SFJ36304.1"/>
    <property type="molecule type" value="Genomic_DNA"/>
</dbReference>
<evidence type="ECO:0000313" key="4">
    <source>
        <dbReference type="EMBL" id="SFJ36304.1"/>
    </source>
</evidence>
<dbReference type="PROSITE" id="PS00134">
    <property type="entry name" value="TRYPSIN_HIS"/>
    <property type="match status" value="1"/>
</dbReference>
<dbReference type="GO" id="GO:0006508">
    <property type="term" value="P:proteolysis"/>
    <property type="evidence" value="ECO:0007669"/>
    <property type="project" value="InterPro"/>
</dbReference>
<dbReference type="InterPro" id="IPR009003">
    <property type="entry name" value="Peptidase_S1_PA"/>
</dbReference>
<evidence type="ECO:0000256" key="2">
    <source>
        <dbReference type="SAM" id="SignalP"/>
    </source>
</evidence>
<dbReference type="InterPro" id="IPR001314">
    <property type="entry name" value="Peptidase_S1A"/>
</dbReference>
<name>A0A1I3QQ88_9RHOB</name>
<proteinExistence type="predicted"/>
<reference evidence="5" key="1">
    <citation type="submission" date="2016-10" db="EMBL/GenBank/DDBJ databases">
        <authorList>
            <person name="Varghese N."/>
            <person name="Submissions S."/>
        </authorList>
    </citation>
    <scope>NUCLEOTIDE SEQUENCE [LARGE SCALE GENOMIC DNA]</scope>
    <source>
        <strain evidence="5">DSM 26471</strain>
    </source>
</reference>
<dbReference type="PRINTS" id="PR00722">
    <property type="entry name" value="CHYMOTRYPSIN"/>
</dbReference>
<dbReference type="GO" id="GO:0004252">
    <property type="term" value="F:serine-type endopeptidase activity"/>
    <property type="evidence" value="ECO:0007669"/>
    <property type="project" value="InterPro"/>
</dbReference>
<evidence type="ECO:0000259" key="3">
    <source>
        <dbReference type="PROSITE" id="PS50240"/>
    </source>
</evidence>
<dbReference type="Pfam" id="PF00089">
    <property type="entry name" value="Trypsin"/>
    <property type="match status" value="1"/>
</dbReference>
<dbReference type="Gene3D" id="2.40.10.10">
    <property type="entry name" value="Trypsin-like serine proteases"/>
    <property type="match status" value="2"/>
</dbReference>
<accession>A0A1I3QQ88</accession>
<dbReference type="InterPro" id="IPR001254">
    <property type="entry name" value="Trypsin_dom"/>
</dbReference>
<dbReference type="OrthoDB" id="267336at2"/>
<dbReference type="AlphaFoldDB" id="A0A1I3QQ88"/>
<dbReference type="PANTHER" id="PTHR15462:SF8">
    <property type="entry name" value="SERINE PROTEASE"/>
    <property type="match status" value="1"/>
</dbReference>
<evidence type="ECO:0000313" key="5">
    <source>
        <dbReference type="Proteomes" id="UP000199630"/>
    </source>
</evidence>
<dbReference type="SMART" id="SM00020">
    <property type="entry name" value="Tryp_SPc"/>
    <property type="match status" value="1"/>
</dbReference>
<evidence type="ECO:0000256" key="1">
    <source>
        <dbReference type="ARBA" id="ARBA00022729"/>
    </source>
</evidence>
<dbReference type="STRING" id="588602.SAMN04487991_1926"/>
<dbReference type="InterPro" id="IPR043504">
    <property type="entry name" value="Peptidase_S1_PA_chymotrypsin"/>
</dbReference>
<keyword evidence="1 2" id="KW-0732">Signal</keyword>
<protein>
    <submittedName>
        <fullName evidence="4">V8-like Glu-specific endopeptidase</fullName>
    </submittedName>
</protein>